<protein>
    <recommendedName>
        <fullName evidence="2">Luciferase-like domain-containing protein</fullName>
    </recommendedName>
</protein>
<dbReference type="Proteomes" id="UP001064782">
    <property type="component" value="Unassembled WGS sequence"/>
</dbReference>
<dbReference type="PANTHER" id="PTHR43244:SF1">
    <property type="entry name" value="5,10-METHYLENETETRAHYDROMETHANOPTERIN REDUCTASE"/>
    <property type="match status" value="1"/>
</dbReference>
<dbReference type="Gene3D" id="3.20.20.30">
    <property type="entry name" value="Luciferase-like domain"/>
    <property type="match status" value="1"/>
</dbReference>
<accession>A0A9P3UXZ2</accession>
<feature type="domain" description="Luciferase-like" evidence="2">
    <location>
        <begin position="51"/>
        <end position="345"/>
    </location>
</feature>
<keyword evidence="5" id="KW-1185">Reference proteome</keyword>
<gene>
    <name evidence="4" type="ORF">Mkiyose1413_05950</name>
    <name evidence="3" type="ORF">SRL2020028_01640</name>
</gene>
<evidence type="ECO:0000313" key="4">
    <source>
        <dbReference type="EMBL" id="GLD28712.1"/>
    </source>
</evidence>
<dbReference type="EMBL" id="BRXE01000001">
    <property type="protein sequence ID" value="GLB80908.1"/>
    <property type="molecule type" value="Genomic_DNA"/>
</dbReference>
<dbReference type="CDD" id="cd00347">
    <property type="entry name" value="Flavin_utilizing_monoxygenases"/>
    <property type="match status" value="1"/>
</dbReference>
<proteinExistence type="predicted"/>
<dbReference type="InterPro" id="IPR036661">
    <property type="entry name" value="Luciferase-like_sf"/>
</dbReference>
<evidence type="ECO:0000256" key="1">
    <source>
        <dbReference type="ARBA" id="ARBA00023002"/>
    </source>
</evidence>
<dbReference type="AlphaFoldDB" id="A0A9P3UXZ2"/>
<organism evidence="4 5">
    <name type="scientific">Mycobacterium kiyosense</name>
    <dbReference type="NCBI Taxonomy" id="2871094"/>
    <lineage>
        <taxon>Bacteria</taxon>
        <taxon>Bacillati</taxon>
        <taxon>Actinomycetota</taxon>
        <taxon>Actinomycetes</taxon>
        <taxon>Mycobacteriales</taxon>
        <taxon>Mycobacteriaceae</taxon>
        <taxon>Mycobacterium</taxon>
    </lineage>
</organism>
<dbReference type="InterPro" id="IPR011251">
    <property type="entry name" value="Luciferase-like_dom"/>
</dbReference>
<dbReference type="EMBL" id="BRZI01000002">
    <property type="protein sequence ID" value="GLD28712.1"/>
    <property type="molecule type" value="Genomic_DNA"/>
</dbReference>
<dbReference type="InterPro" id="IPR050564">
    <property type="entry name" value="F420-G6PD/mer"/>
</dbReference>
<keyword evidence="1" id="KW-0560">Oxidoreductase</keyword>
<sequence length="387" mass="42138">MHIRTAVPIVADRHLPASAFGAAAAAIAASGVVDDIQVWDQLTSWFPQSLWTADRSPLAALMADCDSFPDAFVMAAYGAAAAPGTGLVLSSDSVRRGPGELMQSLLTLANVYEGNAIFQIGAGELKQTQPFGHKRSQGIKRLEDLYEVFHRLWQTDGPISYDGHYAKIDTAWLGKAKNHRPQIWGMGGGPRIIDLATTHADGFVTMAPMVWNSAEEVADNIASMKRTLAEKGRDPEAFGFGIWSPLLIHEDANVIDRALDNDLMRWVTAIIGRINQGDWAGIGLEPPMPPDWHYAMKLLPLKVGEAEAMEIVGRTTRKHSEQTWLYGTPDQVARQLQPYVEAGVNLVCLLDILPFVLEVEDAMGAIARPIEVSGLLKQKVSADVPVA</sequence>
<dbReference type="SUPFAM" id="SSF51679">
    <property type="entry name" value="Bacterial luciferase-like"/>
    <property type="match status" value="1"/>
</dbReference>
<evidence type="ECO:0000259" key="2">
    <source>
        <dbReference type="Pfam" id="PF00296"/>
    </source>
</evidence>
<comment type="caution">
    <text evidence="4">The sequence shown here is derived from an EMBL/GenBank/DDBJ whole genome shotgun (WGS) entry which is preliminary data.</text>
</comment>
<reference evidence="4" key="1">
    <citation type="submission" date="2022-08" db="EMBL/GenBank/DDBJ databases">
        <title>Mycobacterium kiyosense sp. nov., scotochromogenic slow-glowing species isolated from respiratory specimens.</title>
        <authorList>
            <person name="Fukano H."/>
            <person name="Kazumi Y."/>
            <person name="Sakagami N."/>
            <person name="Ato M."/>
            <person name="Mitarai S."/>
            <person name="Hoshino Y."/>
        </authorList>
    </citation>
    <scope>NUCLEOTIDE SEQUENCE</scope>
    <source>
        <strain evidence="4">1413</strain>
        <strain evidence="3">SRL2020-028</strain>
    </source>
</reference>
<dbReference type="Pfam" id="PF00296">
    <property type="entry name" value="Bac_luciferase"/>
    <property type="match status" value="1"/>
</dbReference>
<dbReference type="PANTHER" id="PTHR43244">
    <property type="match status" value="1"/>
</dbReference>
<evidence type="ECO:0000313" key="3">
    <source>
        <dbReference type="EMBL" id="GLB80908.1"/>
    </source>
</evidence>
<dbReference type="Proteomes" id="UP001165663">
    <property type="component" value="Unassembled WGS sequence"/>
</dbReference>
<evidence type="ECO:0000313" key="5">
    <source>
        <dbReference type="Proteomes" id="UP001064782"/>
    </source>
</evidence>
<name>A0A9P3UXZ2_9MYCO</name>
<dbReference type="GO" id="GO:0016705">
    <property type="term" value="F:oxidoreductase activity, acting on paired donors, with incorporation or reduction of molecular oxygen"/>
    <property type="evidence" value="ECO:0007669"/>
    <property type="project" value="InterPro"/>
</dbReference>